<comment type="caution">
    <text evidence="4">The sequence shown here is derived from an EMBL/GenBank/DDBJ whole genome shotgun (WGS) entry which is preliminary data.</text>
</comment>
<dbReference type="GO" id="GO:0008233">
    <property type="term" value="F:peptidase activity"/>
    <property type="evidence" value="ECO:0007669"/>
    <property type="project" value="UniProtKB-KW"/>
</dbReference>
<keyword evidence="5" id="KW-1185">Reference proteome</keyword>
<feature type="compositionally biased region" description="Polar residues" evidence="2">
    <location>
        <begin position="393"/>
        <end position="404"/>
    </location>
</feature>
<name>A0A840WRL4_9RHOB</name>
<protein>
    <submittedName>
        <fullName evidence="4">Regulator of protease activity HflC (Stomatin/prohibitin superfamily)</fullName>
    </submittedName>
</protein>
<dbReference type="SMART" id="SM00244">
    <property type="entry name" value="PHB"/>
    <property type="match status" value="1"/>
</dbReference>
<feature type="region of interest" description="Disordered" evidence="2">
    <location>
        <begin position="337"/>
        <end position="429"/>
    </location>
</feature>
<evidence type="ECO:0000259" key="3">
    <source>
        <dbReference type="SMART" id="SM00244"/>
    </source>
</evidence>
<dbReference type="PANTHER" id="PTHR23222">
    <property type="entry name" value="PROHIBITIN"/>
    <property type="match status" value="1"/>
</dbReference>
<evidence type="ECO:0000313" key="4">
    <source>
        <dbReference type="EMBL" id="MBB5516312.1"/>
    </source>
</evidence>
<proteinExistence type="predicted"/>
<gene>
    <name evidence="4" type="ORF">FHS89_002338</name>
</gene>
<comment type="subcellular location">
    <subcellularLocation>
        <location evidence="1">Membrane</location>
        <topology evidence="1">Single-pass membrane protein</topology>
    </subcellularLocation>
</comment>
<evidence type="ECO:0000256" key="2">
    <source>
        <dbReference type="SAM" id="MobiDB-lite"/>
    </source>
</evidence>
<dbReference type="PANTHER" id="PTHR23222:SF0">
    <property type="entry name" value="PROHIBITIN 1"/>
    <property type="match status" value="1"/>
</dbReference>
<feature type="domain" description="Band 7" evidence="3">
    <location>
        <begin position="53"/>
        <end position="226"/>
    </location>
</feature>
<dbReference type="EMBL" id="JACIJS010000006">
    <property type="protein sequence ID" value="MBB5516312.1"/>
    <property type="molecule type" value="Genomic_DNA"/>
</dbReference>
<keyword evidence="4" id="KW-0645">Protease</keyword>
<dbReference type="CDD" id="cd03401">
    <property type="entry name" value="SPFH_prohibitin"/>
    <property type="match status" value="1"/>
</dbReference>
<evidence type="ECO:0000313" key="5">
    <source>
        <dbReference type="Proteomes" id="UP000553766"/>
    </source>
</evidence>
<accession>A0A840WRL4</accession>
<sequence length="429" mass="46934">MSAEDTTKKGTKPKRKRPSKLRLWLSGWRSRNGFGMAMILLVFLFVGAIALPRAIVQIPAGHAGVLWARFAGGTITDFHLDEGLRFIWPWDEVYIYDTRLRTIARTYDTISSNGLSMQVEIAVRFRVNKDSVGTLHQLIGPNYPDVLINPEIGSHARELISRYTPEQLYTETRAFIQAQILERMATQLGSSLIAQGLSGQLVFVEDVLIRSVTLPSSVVEAIERKEQQYQVVLEYDFRLQREELERQRKNIEAQGIREFQDIVSDTITDEYLRLRGIDATLAIATSNNSKMVVMGGSDGLPVILNTGAFEQGGGDDETLEPITAPLAPNAAVVEPLSTSAVQPDNDRLQGTRSPQTRTTGSRPVTTSTISPAENADNRALPEGVSDNADEPPTLTQSPPSNAEQSPPSNAAQSAPAPAAPSPSSSTTRP</sequence>
<dbReference type="Gene3D" id="3.30.479.30">
    <property type="entry name" value="Band 7 domain"/>
    <property type="match status" value="1"/>
</dbReference>
<reference evidence="4 5" key="1">
    <citation type="submission" date="2020-08" db="EMBL/GenBank/DDBJ databases">
        <title>Genomic Encyclopedia of Type Strains, Phase IV (KMG-IV): sequencing the most valuable type-strain genomes for metagenomic binning, comparative biology and taxonomic classification.</title>
        <authorList>
            <person name="Goeker M."/>
        </authorList>
    </citation>
    <scope>NUCLEOTIDE SEQUENCE [LARGE SCALE GENOMIC DNA]</scope>
    <source>
        <strain evidence="4 5">DSM 103377</strain>
    </source>
</reference>
<dbReference type="InterPro" id="IPR001107">
    <property type="entry name" value="Band_7"/>
</dbReference>
<feature type="compositionally biased region" description="Polar residues" evidence="2">
    <location>
        <begin position="350"/>
        <end position="371"/>
    </location>
</feature>
<dbReference type="Proteomes" id="UP000553766">
    <property type="component" value="Unassembled WGS sequence"/>
</dbReference>
<dbReference type="InterPro" id="IPR036013">
    <property type="entry name" value="Band_7/SPFH_dom_sf"/>
</dbReference>
<dbReference type="AlphaFoldDB" id="A0A840WRL4"/>
<organism evidence="4 5">
    <name type="scientific">Rubricella aquisinus</name>
    <dbReference type="NCBI Taxonomy" id="2028108"/>
    <lineage>
        <taxon>Bacteria</taxon>
        <taxon>Pseudomonadati</taxon>
        <taxon>Pseudomonadota</taxon>
        <taxon>Alphaproteobacteria</taxon>
        <taxon>Rhodobacterales</taxon>
        <taxon>Paracoccaceae</taxon>
        <taxon>Rubricella</taxon>
    </lineage>
</organism>
<feature type="compositionally biased region" description="Low complexity" evidence="2">
    <location>
        <begin position="405"/>
        <end position="429"/>
    </location>
</feature>
<dbReference type="SUPFAM" id="SSF117892">
    <property type="entry name" value="Band 7/SPFH domain"/>
    <property type="match status" value="1"/>
</dbReference>
<dbReference type="InterPro" id="IPR000163">
    <property type="entry name" value="Prohibitin"/>
</dbReference>
<keyword evidence="4" id="KW-0378">Hydrolase</keyword>
<dbReference type="Pfam" id="PF01145">
    <property type="entry name" value="Band_7"/>
    <property type="match status" value="1"/>
</dbReference>
<dbReference type="GO" id="GO:0006508">
    <property type="term" value="P:proteolysis"/>
    <property type="evidence" value="ECO:0007669"/>
    <property type="project" value="UniProtKB-KW"/>
</dbReference>
<dbReference type="RefSeq" id="WP_184011769.1">
    <property type="nucleotide sequence ID" value="NZ_JACIJS010000006.1"/>
</dbReference>
<dbReference type="GO" id="GO:0016020">
    <property type="term" value="C:membrane"/>
    <property type="evidence" value="ECO:0007669"/>
    <property type="project" value="UniProtKB-SubCell"/>
</dbReference>
<evidence type="ECO:0000256" key="1">
    <source>
        <dbReference type="ARBA" id="ARBA00004167"/>
    </source>
</evidence>